<protein>
    <submittedName>
        <fullName evidence="6">Large subunit ribosomal protein L12e</fullName>
    </submittedName>
</protein>
<feature type="compositionally biased region" description="Polar residues" evidence="3">
    <location>
        <begin position="403"/>
        <end position="418"/>
    </location>
</feature>
<comment type="caution">
    <text evidence="6">The sequence shown here is derived from an EMBL/GenBank/DDBJ whole genome shotgun (WGS) entry which is preliminary data.</text>
</comment>
<dbReference type="AlphaFoldDB" id="A0A9P3H3B8"/>
<keyword evidence="4" id="KW-1133">Transmembrane helix</keyword>
<keyword evidence="2" id="KW-0677">Repeat</keyword>
<keyword evidence="4" id="KW-0812">Transmembrane</keyword>
<feature type="chain" id="PRO_5040265253" evidence="5">
    <location>
        <begin position="19"/>
        <end position="566"/>
    </location>
</feature>
<accession>A0A9P3H3B8</accession>
<reference evidence="6" key="2">
    <citation type="journal article" date="2022" name="Microbiol. Resour. Announc.">
        <title>Whole-Genome Sequence of Entomortierella parvispora E1425, a Mucoromycotan Fungus Associated with Burkholderiaceae-Related Endosymbiotic Bacteria.</title>
        <authorList>
            <person name="Herlambang A."/>
            <person name="Guo Y."/>
            <person name="Takashima Y."/>
            <person name="Narisawa K."/>
            <person name="Ohta H."/>
            <person name="Nishizawa T."/>
        </authorList>
    </citation>
    <scope>NUCLEOTIDE SEQUENCE</scope>
    <source>
        <strain evidence="6">E1425</strain>
    </source>
</reference>
<dbReference type="Proteomes" id="UP000827284">
    <property type="component" value="Unassembled WGS sequence"/>
</dbReference>
<feature type="signal peptide" evidence="5">
    <location>
        <begin position="1"/>
        <end position="18"/>
    </location>
</feature>
<evidence type="ECO:0000256" key="1">
    <source>
        <dbReference type="ARBA" id="ARBA00022441"/>
    </source>
</evidence>
<evidence type="ECO:0000256" key="5">
    <source>
        <dbReference type="SAM" id="SignalP"/>
    </source>
</evidence>
<proteinExistence type="predicted"/>
<keyword evidence="6" id="KW-0687">Ribonucleoprotein</keyword>
<dbReference type="GO" id="GO:0005840">
    <property type="term" value="C:ribosome"/>
    <property type="evidence" value="ECO:0007669"/>
    <property type="project" value="UniProtKB-KW"/>
</dbReference>
<keyword evidence="4" id="KW-0472">Membrane</keyword>
<dbReference type="OrthoDB" id="432528at2759"/>
<feature type="region of interest" description="Disordered" evidence="3">
    <location>
        <begin position="248"/>
        <end position="292"/>
    </location>
</feature>
<evidence type="ECO:0000256" key="4">
    <source>
        <dbReference type="SAM" id="Phobius"/>
    </source>
</evidence>
<gene>
    <name evidence="6" type="ORF">EMPS_01664</name>
</gene>
<evidence type="ECO:0000256" key="2">
    <source>
        <dbReference type="ARBA" id="ARBA00022737"/>
    </source>
</evidence>
<dbReference type="Pfam" id="PF24681">
    <property type="entry name" value="Kelch_KLHDC2_KLHL20_DRC7"/>
    <property type="match status" value="1"/>
</dbReference>
<feature type="region of interest" description="Disordered" evidence="3">
    <location>
        <begin position="384"/>
        <end position="424"/>
    </location>
</feature>
<keyword evidence="6" id="KW-0689">Ribosomal protein</keyword>
<keyword evidence="7" id="KW-1185">Reference proteome</keyword>
<dbReference type="PANTHER" id="PTHR46093:SF3">
    <property type="entry name" value="ACYL-COA-BINDING DOMAIN-CONTAINING PROTEIN 4"/>
    <property type="match status" value="1"/>
</dbReference>
<keyword evidence="1" id="KW-0880">Kelch repeat</keyword>
<feature type="region of interest" description="Disordered" evidence="3">
    <location>
        <begin position="204"/>
        <end position="232"/>
    </location>
</feature>
<evidence type="ECO:0000313" key="7">
    <source>
        <dbReference type="Proteomes" id="UP000827284"/>
    </source>
</evidence>
<dbReference type="PANTHER" id="PTHR46093">
    <property type="entry name" value="ACYL-COA-BINDING DOMAIN-CONTAINING PROTEIN 5"/>
    <property type="match status" value="1"/>
</dbReference>
<organism evidence="6 7">
    <name type="scientific">Entomortierella parvispora</name>
    <dbReference type="NCBI Taxonomy" id="205924"/>
    <lineage>
        <taxon>Eukaryota</taxon>
        <taxon>Fungi</taxon>
        <taxon>Fungi incertae sedis</taxon>
        <taxon>Mucoromycota</taxon>
        <taxon>Mortierellomycotina</taxon>
        <taxon>Mortierellomycetes</taxon>
        <taxon>Mortierellales</taxon>
        <taxon>Mortierellaceae</taxon>
        <taxon>Entomortierella</taxon>
    </lineage>
</organism>
<evidence type="ECO:0000313" key="6">
    <source>
        <dbReference type="EMBL" id="GJJ69318.1"/>
    </source>
</evidence>
<name>A0A9P3H3B8_9FUNG</name>
<dbReference type="SUPFAM" id="SSF117281">
    <property type="entry name" value="Kelch motif"/>
    <property type="match status" value="1"/>
</dbReference>
<dbReference type="EMBL" id="BQFW01000002">
    <property type="protein sequence ID" value="GJJ69318.1"/>
    <property type="molecule type" value="Genomic_DNA"/>
</dbReference>
<sequence length="566" mass="60255">MPGSPMPIGVTFFSMVWSTVLNSMLLYGGTVPSTQTPSPYMYTFKPSTSTWSLMNPTGPSPGDLNAHCMVPMYNGSKMVLFGGVSAKNVPSGGIFILDVASMVWTQGTPSVSPRRGMACGASGDYFIAWGGDNAATMMNSTILIYNAQLDQWTNQFKEEEVVKSSSSSNVGAIAGGACGALVVVLLIAGFVFYRRRRRRNALDKDYESRGGQEFGNRQQREGGGGERDDEGEVEDSLMALPVMSSLSANRRHRLSPQLERGDIYQISKQEEGEENEKAGEDGSRSPSSESFLSRSLAVPIIATTQQYVQPGGGSPPPASVADTLGSTVLLSETSIGTTSPDLKALVAPSPYWTHPGPHPRSPQGLPITTEKLPQQPQSIVVDNSNNGSDKIRSGASPPIPLESGQTLGTFDGPNSPTGSRAGAITLDSNQGQYVRPPSFNRSPGSPQAVPESVFGINSFYIPPPPITAPRPNHTPFVSNTSLPEGSSGNNIARFSSISNLSLGSDKLGTGAALTTPSLAAMTLEHELSEEEADEVKIQRLALIQARLDEERAKVESRIQRSSMLPK</sequence>
<dbReference type="InterPro" id="IPR015915">
    <property type="entry name" value="Kelch-typ_b-propeller"/>
</dbReference>
<dbReference type="Gene3D" id="2.120.10.80">
    <property type="entry name" value="Kelch-type beta propeller"/>
    <property type="match status" value="1"/>
</dbReference>
<evidence type="ECO:0000256" key="3">
    <source>
        <dbReference type="SAM" id="MobiDB-lite"/>
    </source>
</evidence>
<reference evidence="6" key="1">
    <citation type="submission" date="2021-11" db="EMBL/GenBank/DDBJ databases">
        <authorList>
            <person name="Herlambang A."/>
            <person name="Guo Y."/>
            <person name="Takashima Y."/>
            <person name="Nishizawa T."/>
        </authorList>
    </citation>
    <scope>NUCLEOTIDE SEQUENCE</scope>
    <source>
        <strain evidence="6">E1425</strain>
    </source>
</reference>
<keyword evidence="5" id="KW-0732">Signal</keyword>
<feature type="transmembrane region" description="Helical" evidence="4">
    <location>
        <begin position="170"/>
        <end position="193"/>
    </location>
</feature>